<keyword evidence="6" id="KW-1185">Reference proteome</keyword>
<accession>A0A8R1UXE6</accession>
<dbReference type="OrthoDB" id="5869912at2759"/>
<dbReference type="InterPro" id="IPR047130">
    <property type="entry name" value="7TM_GPCR_Srsx_nematod"/>
</dbReference>
<gene>
    <name evidence="5" type="primary">WBGene00281085</name>
</gene>
<dbReference type="InterPro" id="IPR019424">
    <property type="entry name" value="7TM_GPCR_Srsx"/>
</dbReference>
<protein>
    <submittedName>
        <fullName evidence="5">G protein-coupled receptor</fullName>
    </submittedName>
</protein>
<keyword evidence="3" id="KW-1133">Transmembrane helix</keyword>
<dbReference type="PANTHER" id="PTHR23360">
    <property type="entry name" value="G-PROTEIN COUPLED RECEPTORS FAMILY 1 PROFILE DOMAIN-CONTAINING PROTEIN-RELATED"/>
    <property type="match status" value="1"/>
</dbReference>
<dbReference type="Pfam" id="PF10320">
    <property type="entry name" value="7TM_GPCR_Srsx"/>
    <property type="match status" value="1"/>
</dbReference>
<proteinExistence type="predicted"/>
<accession>A0A2A6BVN1</accession>
<name>A0A2A6BVN1_PRIPA</name>
<dbReference type="PROSITE" id="PS50262">
    <property type="entry name" value="G_PROTEIN_RECEP_F1_2"/>
    <property type="match status" value="1"/>
</dbReference>
<dbReference type="SMART" id="SM01381">
    <property type="entry name" value="7TM_GPCR_Srsx"/>
    <property type="match status" value="1"/>
</dbReference>
<dbReference type="EnsemblMetazoa" id="PPA42716.1">
    <property type="protein sequence ID" value="PPA42716.1"/>
    <property type="gene ID" value="WBGene00281085"/>
</dbReference>
<evidence type="ECO:0000256" key="4">
    <source>
        <dbReference type="ARBA" id="ARBA00023136"/>
    </source>
</evidence>
<reference evidence="6" key="1">
    <citation type="journal article" date="2008" name="Nat. Genet.">
        <title>The Pristionchus pacificus genome provides a unique perspective on nematode lifestyle and parasitism.</title>
        <authorList>
            <person name="Dieterich C."/>
            <person name="Clifton S.W."/>
            <person name="Schuster L.N."/>
            <person name="Chinwalla A."/>
            <person name="Delehaunty K."/>
            <person name="Dinkelacker I."/>
            <person name="Fulton L."/>
            <person name="Fulton R."/>
            <person name="Godfrey J."/>
            <person name="Minx P."/>
            <person name="Mitreva M."/>
            <person name="Roeseler W."/>
            <person name="Tian H."/>
            <person name="Witte H."/>
            <person name="Yang S.P."/>
            <person name="Wilson R.K."/>
            <person name="Sommer R.J."/>
        </authorList>
    </citation>
    <scope>NUCLEOTIDE SEQUENCE [LARGE SCALE GENOMIC DNA]</scope>
    <source>
        <strain evidence="6">PS312</strain>
    </source>
</reference>
<evidence type="ECO:0000256" key="1">
    <source>
        <dbReference type="ARBA" id="ARBA00004370"/>
    </source>
</evidence>
<evidence type="ECO:0000313" key="6">
    <source>
        <dbReference type="Proteomes" id="UP000005239"/>
    </source>
</evidence>
<keyword evidence="4" id="KW-0472">Membrane</keyword>
<dbReference type="InterPro" id="IPR017452">
    <property type="entry name" value="GPCR_Rhodpsn_7TM"/>
</dbReference>
<sequence length="290" mass="32599">MPINDTDRYIISSGIIVFNIIGLFGNINVIYAHYRLPALRTRFGILLTLLCISQSICLMSEPITAIYSFSKIPVVFDIYSIRSTCFTFFMIGIFSHCTLTGLMTTISVDLFISVVFPLRHCQFHTPPYLLVLSIPTLIYGCSVITVANMTMDSEIVPICNIPLALKGLGSRFWYYGAFILCAVILVTYNGAIQSSTKIEKKAIRSISVLVIVFVVTRFLGTLSSNFLILIEVDTDTVELVQSYNVYIALVNYSTTFYICISRSAEYRRIFVYQITRFIGIRGDESRIGSS</sequence>
<dbReference type="GO" id="GO:0004930">
    <property type="term" value="F:G protein-coupled receptor activity"/>
    <property type="evidence" value="ECO:0007669"/>
    <property type="project" value="InterPro"/>
</dbReference>
<dbReference type="Gene3D" id="1.20.1070.10">
    <property type="entry name" value="Rhodopsin 7-helix transmembrane proteins"/>
    <property type="match status" value="1"/>
</dbReference>
<evidence type="ECO:0000256" key="2">
    <source>
        <dbReference type="ARBA" id="ARBA00022692"/>
    </source>
</evidence>
<comment type="subcellular location">
    <subcellularLocation>
        <location evidence="1">Membrane</location>
    </subcellularLocation>
</comment>
<dbReference type="InterPro" id="IPR000276">
    <property type="entry name" value="GPCR_Rhodpsn"/>
</dbReference>
<keyword evidence="2" id="KW-0812">Transmembrane</keyword>
<evidence type="ECO:0000313" key="5">
    <source>
        <dbReference type="EnsemblMetazoa" id="PPA42716.1"/>
    </source>
</evidence>
<dbReference type="PANTHER" id="PTHR23360:SF37">
    <property type="entry name" value="G-PROTEIN COUPLED RECEPTORS FAMILY 1 PROFILE DOMAIN-CONTAINING PROTEIN"/>
    <property type="match status" value="1"/>
</dbReference>
<dbReference type="AlphaFoldDB" id="A0A2A6BVN1"/>
<dbReference type="SUPFAM" id="SSF81321">
    <property type="entry name" value="Family A G protein-coupled receptor-like"/>
    <property type="match status" value="1"/>
</dbReference>
<dbReference type="GO" id="GO:0016020">
    <property type="term" value="C:membrane"/>
    <property type="evidence" value="ECO:0007669"/>
    <property type="project" value="UniProtKB-SubCell"/>
</dbReference>
<reference evidence="5" key="2">
    <citation type="submission" date="2022-06" db="UniProtKB">
        <authorList>
            <consortium name="EnsemblMetazoa"/>
        </authorList>
    </citation>
    <scope>IDENTIFICATION</scope>
    <source>
        <strain evidence="5">PS312</strain>
    </source>
</reference>
<dbReference type="Proteomes" id="UP000005239">
    <property type="component" value="Unassembled WGS sequence"/>
</dbReference>
<organism evidence="5 6">
    <name type="scientific">Pristionchus pacificus</name>
    <name type="common">Parasitic nematode worm</name>
    <dbReference type="NCBI Taxonomy" id="54126"/>
    <lineage>
        <taxon>Eukaryota</taxon>
        <taxon>Metazoa</taxon>
        <taxon>Ecdysozoa</taxon>
        <taxon>Nematoda</taxon>
        <taxon>Chromadorea</taxon>
        <taxon>Rhabditida</taxon>
        <taxon>Rhabditina</taxon>
        <taxon>Diplogasteromorpha</taxon>
        <taxon>Diplogasteroidea</taxon>
        <taxon>Neodiplogasteridae</taxon>
        <taxon>Pristionchus</taxon>
    </lineage>
</organism>
<evidence type="ECO:0000256" key="3">
    <source>
        <dbReference type="ARBA" id="ARBA00022989"/>
    </source>
</evidence>